<dbReference type="Proteomes" id="UP000009168">
    <property type="component" value="Unassembled WGS sequence"/>
</dbReference>
<protein>
    <submittedName>
        <fullName evidence="2">Transmembrane protein, putative</fullName>
    </submittedName>
</protein>
<proteinExistence type="predicted"/>
<organism evidence="2 3">
    <name type="scientific">Tetrahymena thermophila (strain SB210)</name>
    <dbReference type="NCBI Taxonomy" id="312017"/>
    <lineage>
        <taxon>Eukaryota</taxon>
        <taxon>Sar</taxon>
        <taxon>Alveolata</taxon>
        <taxon>Ciliophora</taxon>
        <taxon>Intramacronucleata</taxon>
        <taxon>Oligohymenophorea</taxon>
        <taxon>Hymenostomatida</taxon>
        <taxon>Tetrahymenina</taxon>
        <taxon>Tetrahymenidae</taxon>
        <taxon>Tetrahymena</taxon>
    </lineage>
</organism>
<keyword evidence="1 2" id="KW-0812">Transmembrane</keyword>
<name>W7X6Y4_TETTS</name>
<keyword evidence="3" id="KW-1185">Reference proteome</keyword>
<dbReference type="KEGG" id="tet:TTHERM_001100343"/>
<sequence>MCSYNHPLQRKNFKRSAEKVDFNQIHRLKFNLKYLFMIASNIFLLQFIANMFYVI</sequence>
<gene>
    <name evidence="2" type="ORF">TTHERM_001100343</name>
</gene>
<keyword evidence="1" id="KW-0472">Membrane</keyword>
<evidence type="ECO:0000313" key="2">
    <source>
        <dbReference type="EMBL" id="EWS72148.1"/>
    </source>
</evidence>
<accession>W7X6Y4</accession>
<dbReference type="RefSeq" id="XP_012655310.1">
    <property type="nucleotide sequence ID" value="XM_012799856.1"/>
</dbReference>
<dbReference type="AlphaFoldDB" id="W7X6Y4"/>
<dbReference type="InParanoid" id="W7X6Y4"/>
<reference evidence="3" key="1">
    <citation type="journal article" date="2006" name="PLoS Biol.">
        <title>Macronuclear genome sequence of the ciliate Tetrahymena thermophila, a model eukaryote.</title>
        <authorList>
            <person name="Eisen J.A."/>
            <person name="Coyne R.S."/>
            <person name="Wu M."/>
            <person name="Wu D."/>
            <person name="Thiagarajan M."/>
            <person name="Wortman J.R."/>
            <person name="Badger J.H."/>
            <person name="Ren Q."/>
            <person name="Amedeo P."/>
            <person name="Jones K.M."/>
            <person name="Tallon L.J."/>
            <person name="Delcher A.L."/>
            <person name="Salzberg S.L."/>
            <person name="Silva J.C."/>
            <person name="Haas B.J."/>
            <person name="Majoros W.H."/>
            <person name="Farzad M."/>
            <person name="Carlton J.M."/>
            <person name="Smith R.K. Jr."/>
            <person name="Garg J."/>
            <person name="Pearlman R.E."/>
            <person name="Karrer K.M."/>
            <person name="Sun L."/>
            <person name="Manning G."/>
            <person name="Elde N.C."/>
            <person name="Turkewitz A.P."/>
            <person name="Asai D.J."/>
            <person name="Wilkes D.E."/>
            <person name="Wang Y."/>
            <person name="Cai H."/>
            <person name="Collins K."/>
            <person name="Stewart B.A."/>
            <person name="Lee S.R."/>
            <person name="Wilamowska K."/>
            <person name="Weinberg Z."/>
            <person name="Ruzzo W.L."/>
            <person name="Wloga D."/>
            <person name="Gaertig J."/>
            <person name="Frankel J."/>
            <person name="Tsao C.-C."/>
            <person name="Gorovsky M.A."/>
            <person name="Keeling P.J."/>
            <person name="Waller R.F."/>
            <person name="Patron N.J."/>
            <person name="Cherry J.M."/>
            <person name="Stover N.A."/>
            <person name="Krieger C.J."/>
            <person name="del Toro C."/>
            <person name="Ryder H.F."/>
            <person name="Williamson S.C."/>
            <person name="Barbeau R.A."/>
            <person name="Hamilton E.P."/>
            <person name="Orias E."/>
        </authorList>
    </citation>
    <scope>NUCLEOTIDE SEQUENCE [LARGE SCALE GENOMIC DNA]</scope>
    <source>
        <strain evidence="3">SB210</strain>
    </source>
</reference>
<dbReference type="EMBL" id="GG662486">
    <property type="protein sequence ID" value="EWS72148.1"/>
    <property type="molecule type" value="Genomic_DNA"/>
</dbReference>
<keyword evidence="1" id="KW-1133">Transmembrane helix</keyword>
<feature type="transmembrane region" description="Helical" evidence="1">
    <location>
        <begin position="34"/>
        <end position="54"/>
    </location>
</feature>
<evidence type="ECO:0000256" key="1">
    <source>
        <dbReference type="SAM" id="Phobius"/>
    </source>
</evidence>
<dbReference type="GeneID" id="24441692"/>
<evidence type="ECO:0000313" key="3">
    <source>
        <dbReference type="Proteomes" id="UP000009168"/>
    </source>
</evidence>